<dbReference type="FunFam" id="1.10.10.10:FF:000001">
    <property type="entry name" value="LysR family transcriptional regulator"/>
    <property type="match status" value="1"/>
</dbReference>
<dbReference type="AlphaFoldDB" id="A0A249W0H0"/>
<dbReference type="EMBL" id="CP023247">
    <property type="protein sequence ID" value="ASZ50047.1"/>
    <property type="molecule type" value="Genomic_DNA"/>
</dbReference>
<dbReference type="InterPro" id="IPR036390">
    <property type="entry name" value="WH_DNA-bd_sf"/>
</dbReference>
<evidence type="ECO:0000256" key="3">
    <source>
        <dbReference type="ARBA" id="ARBA00023125"/>
    </source>
</evidence>
<keyword evidence="3" id="KW-0238">DNA-binding</keyword>
<dbReference type="InterPro" id="IPR058163">
    <property type="entry name" value="LysR-type_TF_proteobact-type"/>
</dbReference>
<dbReference type="SUPFAM" id="SSF46785">
    <property type="entry name" value="Winged helix' DNA-binding domain"/>
    <property type="match status" value="1"/>
</dbReference>
<keyword evidence="4" id="KW-0804">Transcription</keyword>
<evidence type="ECO:0000259" key="5">
    <source>
        <dbReference type="PROSITE" id="PS50931"/>
    </source>
</evidence>
<dbReference type="InterPro" id="IPR000847">
    <property type="entry name" value="LysR_HTH_N"/>
</dbReference>
<sequence length="337" mass="37992">MTQKYAFCHISREYFSLIVSVMDKLNLLKLYVSVVEQGNFTAVANQLGQSPSTISKAISRLEQDLGVRLINRTTRKVQLTEAGFSYLETARNVITTLKSSEEQLAQSIASPSGTLRVSLPLSFGQHYIAPLIPEFCHLYPDVKLDMSFSDEYTDILENGTDIAIRSGKLNDSNLIARRLCPIDMGMFASPEYIKEFGTPDHVEVLCQHKWILYRFKQSGRLLPLSMSFNGQSIEIRPKHQVTVDNGYAMAVLASLGAGIAYMPHYLARDLVYEGKLVLVSEPQRTEDQAVYLYYPSREFVPAKVKVFIEYIFQKLKEQGETINSSWMSQAITSGLKS</sequence>
<dbReference type="InterPro" id="IPR036388">
    <property type="entry name" value="WH-like_DNA-bd_sf"/>
</dbReference>
<dbReference type="RefSeq" id="WP_005499211.1">
    <property type="nucleotide sequence ID" value="NZ_CP023247.2"/>
</dbReference>
<dbReference type="Pfam" id="PF03466">
    <property type="entry name" value="LysR_substrate"/>
    <property type="match status" value="1"/>
</dbReference>
<dbReference type="PANTHER" id="PTHR30537">
    <property type="entry name" value="HTH-TYPE TRANSCRIPTIONAL REGULATOR"/>
    <property type="match status" value="1"/>
</dbReference>
<dbReference type="SUPFAM" id="SSF53850">
    <property type="entry name" value="Periplasmic binding protein-like II"/>
    <property type="match status" value="1"/>
</dbReference>
<protein>
    <submittedName>
        <fullName evidence="6">LysR family transcriptional regulator</fullName>
    </submittedName>
</protein>
<evidence type="ECO:0000256" key="4">
    <source>
        <dbReference type="ARBA" id="ARBA00023163"/>
    </source>
</evidence>
<proteinExistence type="inferred from homology"/>
<dbReference type="Pfam" id="PF00126">
    <property type="entry name" value="HTH_1"/>
    <property type="match status" value="1"/>
</dbReference>
<reference evidence="6" key="1">
    <citation type="submission" date="2017-09" db="EMBL/GenBank/DDBJ databases">
        <authorList>
            <person name="Ehlers B."/>
            <person name="Leendertz F.H."/>
        </authorList>
    </citation>
    <scope>NUCLEOTIDE SEQUENCE</scope>
    <source>
        <strain evidence="6">MAVP-26</strain>
    </source>
</reference>
<evidence type="ECO:0000313" key="6">
    <source>
        <dbReference type="EMBL" id="ASZ50047.1"/>
    </source>
</evidence>
<organism evidence="6">
    <name type="scientific">Vibrio parahaemolyticus</name>
    <dbReference type="NCBI Taxonomy" id="670"/>
    <lineage>
        <taxon>Bacteria</taxon>
        <taxon>Pseudomonadati</taxon>
        <taxon>Pseudomonadota</taxon>
        <taxon>Gammaproteobacteria</taxon>
        <taxon>Vibrionales</taxon>
        <taxon>Vibrionaceae</taxon>
        <taxon>Vibrio</taxon>
    </lineage>
</organism>
<dbReference type="GO" id="GO:0003677">
    <property type="term" value="F:DNA binding"/>
    <property type="evidence" value="ECO:0007669"/>
    <property type="project" value="UniProtKB-KW"/>
</dbReference>
<gene>
    <name evidence="6" type="ORF">YA91_05440</name>
</gene>
<feature type="domain" description="HTH lysR-type" evidence="5">
    <location>
        <begin position="23"/>
        <end position="80"/>
    </location>
</feature>
<dbReference type="Gene3D" id="3.40.190.290">
    <property type="match status" value="1"/>
</dbReference>
<evidence type="ECO:0000256" key="1">
    <source>
        <dbReference type="ARBA" id="ARBA00009437"/>
    </source>
</evidence>
<dbReference type="PANTHER" id="PTHR30537:SF5">
    <property type="entry name" value="HTH-TYPE TRANSCRIPTIONAL ACTIVATOR TTDR-RELATED"/>
    <property type="match status" value="1"/>
</dbReference>
<dbReference type="PROSITE" id="PS50931">
    <property type="entry name" value="HTH_LYSR"/>
    <property type="match status" value="1"/>
</dbReference>
<name>A0A249W0H0_VIBPH</name>
<dbReference type="InterPro" id="IPR005119">
    <property type="entry name" value="LysR_subst-bd"/>
</dbReference>
<accession>A0A249W0H0</accession>
<evidence type="ECO:0000256" key="2">
    <source>
        <dbReference type="ARBA" id="ARBA00023015"/>
    </source>
</evidence>
<dbReference type="GO" id="GO:0003700">
    <property type="term" value="F:DNA-binding transcription factor activity"/>
    <property type="evidence" value="ECO:0007669"/>
    <property type="project" value="InterPro"/>
</dbReference>
<dbReference type="Gene3D" id="1.10.10.10">
    <property type="entry name" value="Winged helix-like DNA-binding domain superfamily/Winged helix DNA-binding domain"/>
    <property type="match status" value="1"/>
</dbReference>
<dbReference type="CDD" id="cd08422">
    <property type="entry name" value="PBP2_CrgA_like"/>
    <property type="match status" value="1"/>
</dbReference>
<comment type="similarity">
    <text evidence="1">Belongs to the LysR transcriptional regulatory family.</text>
</comment>
<keyword evidence="2" id="KW-0805">Transcription regulation</keyword>